<proteinExistence type="predicted"/>
<reference evidence="2" key="1">
    <citation type="submission" date="2021-09" db="EMBL/GenBank/DDBJ databases">
        <authorList>
            <person name="Wu T."/>
            <person name="Guo S.Z."/>
        </authorList>
    </citation>
    <scope>NUCLEOTIDE SEQUENCE</scope>
    <source>
        <strain evidence="2">RSS-23</strain>
    </source>
</reference>
<dbReference type="RefSeq" id="WP_223629860.1">
    <property type="nucleotide sequence ID" value="NZ_JAIQDJ010000022.1"/>
</dbReference>
<name>A0ABS7TH58_9GAMM</name>
<dbReference type="Proteomes" id="UP001430290">
    <property type="component" value="Unassembled WGS sequence"/>
</dbReference>
<dbReference type="EMBL" id="JAIQDJ010000022">
    <property type="protein sequence ID" value="MBZ4187191.1"/>
    <property type="molecule type" value="Genomic_DNA"/>
</dbReference>
<evidence type="ECO:0000313" key="3">
    <source>
        <dbReference type="Proteomes" id="UP001430290"/>
    </source>
</evidence>
<feature type="signal peptide" evidence="1">
    <location>
        <begin position="1"/>
        <end position="18"/>
    </location>
</feature>
<keyword evidence="1" id="KW-0732">Signal</keyword>
<sequence>MRLVFLLFAACVCLPAGAADIASCSNPTGRAYFPAVGLVSPNDAGWAEDKITGGITKLVKLGEGEYDILFVDATKDIISARGDGATVIPLNAGDNVFSVLVVYPGKTAEAYTFIKDSAGRLEYLQTTSRAGAGVPIAKASVMQGSCAYINFDAL</sequence>
<evidence type="ECO:0008006" key="4">
    <source>
        <dbReference type="Google" id="ProtNLM"/>
    </source>
</evidence>
<accession>A0ABS7TH58</accession>
<protein>
    <recommendedName>
        <fullName evidence="4">DUF4384 domain-containing protein</fullName>
    </recommendedName>
</protein>
<evidence type="ECO:0000313" key="2">
    <source>
        <dbReference type="EMBL" id="MBZ4187191.1"/>
    </source>
</evidence>
<keyword evidence="3" id="KW-1185">Reference proteome</keyword>
<evidence type="ECO:0000256" key="1">
    <source>
        <dbReference type="SAM" id="SignalP"/>
    </source>
</evidence>
<gene>
    <name evidence="2" type="ORF">K7B09_12755</name>
</gene>
<comment type="caution">
    <text evidence="2">The sequence shown here is derived from an EMBL/GenBank/DDBJ whole genome shotgun (WGS) entry which is preliminary data.</text>
</comment>
<organism evidence="2 3">
    <name type="scientific">Thermomonas beijingensis</name>
    <dbReference type="NCBI Taxonomy" id="2872701"/>
    <lineage>
        <taxon>Bacteria</taxon>
        <taxon>Pseudomonadati</taxon>
        <taxon>Pseudomonadota</taxon>
        <taxon>Gammaproteobacteria</taxon>
        <taxon>Lysobacterales</taxon>
        <taxon>Lysobacteraceae</taxon>
        <taxon>Thermomonas</taxon>
    </lineage>
</organism>
<feature type="chain" id="PRO_5046585872" description="DUF4384 domain-containing protein" evidence="1">
    <location>
        <begin position="19"/>
        <end position="154"/>
    </location>
</feature>